<dbReference type="AlphaFoldDB" id="A0AAD3P7X3"/>
<gene>
    <name evidence="1" type="ORF">Nepgr_001066</name>
</gene>
<sequence>MEAARSPASSPCTPQVASATHCSGLLRPISSAGLDSGLASVSTQSGYIDESAHSVSLPGAVKVTPFIAPFAGSTGNSKLSSGISWAQVAKGSGASSFAPLKYYPPPTEVEFDSPLSPPAEVVQQCNECPVSGTKLPSPGLIAASSLCKDALGANPVTVSGCSELKGPGTPGVSWASVVEKRANGVRSGVSRAFFLMLNLELTFSFEVMFPADVFLSGHVNGWLPGCFVDDAECSDDAAMWTMFLG</sequence>
<proteinExistence type="predicted"/>
<evidence type="ECO:0000313" key="1">
    <source>
        <dbReference type="EMBL" id="GMG99226.1"/>
    </source>
</evidence>
<evidence type="ECO:0000313" key="2">
    <source>
        <dbReference type="Proteomes" id="UP001279734"/>
    </source>
</evidence>
<comment type="caution">
    <text evidence="1">The sequence shown here is derived from an EMBL/GenBank/DDBJ whole genome shotgun (WGS) entry which is preliminary data.</text>
</comment>
<organism evidence="1 2">
    <name type="scientific">Nepenthes gracilis</name>
    <name type="common">Slender pitcher plant</name>
    <dbReference type="NCBI Taxonomy" id="150966"/>
    <lineage>
        <taxon>Eukaryota</taxon>
        <taxon>Viridiplantae</taxon>
        <taxon>Streptophyta</taxon>
        <taxon>Embryophyta</taxon>
        <taxon>Tracheophyta</taxon>
        <taxon>Spermatophyta</taxon>
        <taxon>Magnoliopsida</taxon>
        <taxon>eudicotyledons</taxon>
        <taxon>Gunneridae</taxon>
        <taxon>Pentapetalae</taxon>
        <taxon>Caryophyllales</taxon>
        <taxon>Nepenthaceae</taxon>
        <taxon>Nepenthes</taxon>
    </lineage>
</organism>
<accession>A0AAD3P7X3</accession>
<dbReference type="Proteomes" id="UP001279734">
    <property type="component" value="Unassembled WGS sequence"/>
</dbReference>
<reference evidence="1" key="1">
    <citation type="submission" date="2023-05" db="EMBL/GenBank/DDBJ databases">
        <title>Nepenthes gracilis genome sequencing.</title>
        <authorList>
            <person name="Fukushima K."/>
        </authorList>
    </citation>
    <scope>NUCLEOTIDE SEQUENCE</scope>
    <source>
        <strain evidence="1">SING2019-196</strain>
    </source>
</reference>
<keyword evidence="2" id="KW-1185">Reference proteome</keyword>
<name>A0AAD3P7X3_NEPGR</name>
<protein>
    <submittedName>
        <fullName evidence="1">Uncharacterized protein</fullName>
    </submittedName>
</protein>
<dbReference type="EMBL" id="BSYO01000001">
    <property type="protein sequence ID" value="GMG99226.1"/>
    <property type="molecule type" value="Genomic_DNA"/>
</dbReference>